<name>A0A0F9MSX4_9ZZZZ</name>
<dbReference type="EMBL" id="LAZR01005144">
    <property type="protein sequence ID" value="KKN02487.1"/>
    <property type="molecule type" value="Genomic_DNA"/>
</dbReference>
<dbReference type="AlphaFoldDB" id="A0A0F9MSX4"/>
<accession>A0A0F9MSX4</accession>
<evidence type="ECO:0000313" key="1">
    <source>
        <dbReference type="EMBL" id="KKN02487.1"/>
    </source>
</evidence>
<protein>
    <submittedName>
        <fullName evidence="1">Uncharacterized protein</fullName>
    </submittedName>
</protein>
<gene>
    <name evidence="1" type="ORF">LCGC14_1117310</name>
</gene>
<sequence length="30" mass="3496">KSTVRKDGIPEKWESKTFRGENFDALELIT</sequence>
<comment type="caution">
    <text evidence="1">The sequence shown here is derived from an EMBL/GenBank/DDBJ whole genome shotgun (WGS) entry which is preliminary data.</text>
</comment>
<feature type="non-terminal residue" evidence="1">
    <location>
        <position position="1"/>
    </location>
</feature>
<proteinExistence type="predicted"/>
<organism evidence="1">
    <name type="scientific">marine sediment metagenome</name>
    <dbReference type="NCBI Taxonomy" id="412755"/>
    <lineage>
        <taxon>unclassified sequences</taxon>
        <taxon>metagenomes</taxon>
        <taxon>ecological metagenomes</taxon>
    </lineage>
</organism>
<reference evidence="1" key="1">
    <citation type="journal article" date="2015" name="Nature">
        <title>Complex archaea that bridge the gap between prokaryotes and eukaryotes.</title>
        <authorList>
            <person name="Spang A."/>
            <person name="Saw J.H."/>
            <person name="Jorgensen S.L."/>
            <person name="Zaremba-Niedzwiedzka K."/>
            <person name="Martijn J."/>
            <person name="Lind A.E."/>
            <person name="van Eijk R."/>
            <person name="Schleper C."/>
            <person name="Guy L."/>
            <person name="Ettema T.J."/>
        </authorList>
    </citation>
    <scope>NUCLEOTIDE SEQUENCE</scope>
</reference>